<feature type="domain" description="Alanine racemase N-terminal" evidence="5">
    <location>
        <begin position="80"/>
        <end position="261"/>
    </location>
</feature>
<evidence type="ECO:0000313" key="6">
    <source>
        <dbReference type="EMBL" id="GMI47791.1"/>
    </source>
</evidence>
<evidence type="ECO:0000256" key="1">
    <source>
        <dbReference type="ARBA" id="ARBA00022898"/>
    </source>
</evidence>
<proteinExistence type="inferred from homology"/>
<feature type="region of interest" description="Disordered" evidence="4">
    <location>
        <begin position="1"/>
        <end position="22"/>
    </location>
</feature>
<feature type="modified residue" description="N6-(pyridoxal phosphate)lysine" evidence="2">
    <location>
        <position position="53"/>
    </location>
</feature>
<keyword evidence="1 2" id="KW-0663">Pyridoxal phosphate</keyword>
<dbReference type="NCBIfam" id="TIGR00044">
    <property type="entry name" value="YggS family pyridoxal phosphate-dependent enzyme"/>
    <property type="match status" value="1"/>
</dbReference>
<dbReference type="AlphaFoldDB" id="A0A9W7GL94"/>
<dbReference type="PANTHER" id="PTHR10146:SF14">
    <property type="entry name" value="PYRIDOXAL PHOSPHATE HOMEOSTASIS PROTEIN"/>
    <property type="match status" value="1"/>
</dbReference>
<name>A0A9W7GL94_9STRA</name>
<sequence>MSALTPPSSEASSSSSSPLTAPITDEQATSIQSNYLKILSTLPPHVSLVPVSKTKPASYLLPLLSLPPTTTPNNPGGLVFGENYAQELISKLELCGTYLPDSTKFAFIGQLQSNKINKLIKAGSNGNLVRVETVQKVETVEKLSKAVCSNWDLEVVKPLEIMVQIDTSGEDSKGGIPYSSISTIADVVSEVVDKDGLKFVGLMTIGAPGDVTAFDKLVSTRSLLTSHEDTGLSMGMSGDYKEAVEKGSTEIRCGSNIFGARDYENKK</sequence>
<comment type="similarity">
    <text evidence="3">Belongs to the pyridoxal phosphate-binding protein YggS/PROSC family.</text>
</comment>
<accession>A0A9W7GL94</accession>
<dbReference type="InterPro" id="IPR029066">
    <property type="entry name" value="PLP-binding_barrel"/>
</dbReference>
<organism evidence="6 7">
    <name type="scientific">Triparma columacea</name>
    <dbReference type="NCBI Taxonomy" id="722753"/>
    <lineage>
        <taxon>Eukaryota</taxon>
        <taxon>Sar</taxon>
        <taxon>Stramenopiles</taxon>
        <taxon>Ochrophyta</taxon>
        <taxon>Bolidophyceae</taxon>
        <taxon>Parmales</taxon>
        <taxon>Triparmaceae</taxon>
        <taxon>Triparma</taxon>
    </lineage>
</organism>
<dbReference type="SUPFAM" id="SSF51419">
    <property type="entry name" value="PLP-binding barrel"/>
    <property type="match status" value="1"/>
</dbReference>
<dbReference type="Pfam" id="PF01168">
    <property type="entry name" value="Ala_racemase_N"/>
    <property type="match status" value="1"/>
</dbReference>
<gene>
    <name evidence="6" type="ORF">TrCOL_g10065</name>
</gene>
<dbReference type="InterPro" id="IPR011078">
    <property type="entry name" value="PyrdxlP_homeostasis"/>
</dbReference>
<reference evidence="7" key="1">
    <citation type="journal article" date="2023" name="Commun. Biol.">
        <title>Genome analysis of Parmales, the sister group of diatoms, reveals the evolutionary specialization of diatoms from phago-mixotrophs to photoautotrophs.</title>
        <authorList>
            <person name="Ban H."/>
            <person name="Sato S."/>
            <person name="Yoshikawa S."/>
            <person name="Yamada K."/>
            <person name="Nakamura Y."/>
            <person name="Ichinomiya M."/>
            <person name="Sato N."/>
            <person name="Blanc-Mathieu R."/>
            <person name="Endo H."/>
            <person name="Kuwata A."/>
            <person name="Ogata H."/>
        </authorList>
    </citation>
    <scope>NUCLEOTIDE SEQUENCE [LARGE SCALE GENOMIC DNA]</scope>
</reference>
<evidence type="ECO:0000256" key="4">
    <source>
        <dbReference type="SAM" id="MobiDB-lite"/>
    </source>
</evidence>
<dbReference type="GO" id="GO:0030170">
    <property type="term" value="F:pyridoxal phosphate binding"/>
    <property type="evidence" value="ECO:0007669"/>
    <property type="project" value="InterPro"/>
</dbReference>
<dbReference type="Proteomes" id="UP001165065">
    <property type="component" value="Unassembled WGS sequence"/>
</dbReference>
<comment type="cofactor">
    <cofactor evidence="2">
        <name>pyridoxal 5'-phosphate</name>
        <dbReference type="ChEBI" id="CHEBI:597326"/>
    </cofactor>
</comment>
<keyword evidence="7" id="KW-1185">Reference proteome</keyword>
<dbReference type="EMBL" id="BRYA01000359">
    <property type="protein sequence ID" value="GMI47791.1"/>
    <property type="molecule type" value="Genomic_DNA"/>
</dbReference>
<dbReference type="InterPro" id="IPR001608">
    <property type="entry name" value="Ala_racemase_N"/>
</dbReference>
<evidence type="ECO:0000256" key="3">
    <source>
        <dbReference type="RuleBase" id="RU004514"/>
    </source>
</evidence>
<dbReference type="OrthoDB" id="10264196at2759"/>
<evidence type="ECO:0000256" key="2">
    <source>
        <dbReference type="PIRSR" id="PIRSR004848-1"/>
    </source>
</evidence>
<dbReference type="PIRSF" id="PIRSF004848">
    <property type="entry name" value="YBL036c_PLPDEIII"/>
    <property type="match status" value="1"/>
</dbReference>
<dbReference type="Gene3D" id="3.20.20.10">
    <property type="entry name" value="Alanine racemase"/>
    <property type="match status" value="1"/>
</dbReference>
<evidence type="ECO:0000313" key="7">
    <source>
        <dbReference type="Proteomes" id="UP001165065"/>
    </source>
</evidence>
<protein>
    <recommendedName>
        <fullName evidence="5">Alanine racemase N-terminal domain-containing protein</fullName>
    </recommendedName>
</protein>
<evidence type="ECO:0000259" key="5">
    <source>
        <dbReference type="Pfam" id="PF01168"/>
    </source>
</evidence>
<comment type="caution">
    <text evidence="6">The sequence shown here is derived from an EMBL/GenBank/DDBJ whole genome shotgun (WGS) entry which is preliminary data.</text>
</comment>
<dbReference type="PANTHER" id="PTHR10146">
    <property type="entry name" value="PROLINE SYNTHETASE CO-TRANSCRIBED BACTERIAL HOMOLOG PROTEIN"/>
    <property type="match status" value="1"/>
</dbReference>